<dbReference type="Gene3D" id="3.40.50.720">
    <property type="entry name" value="NAD(P)-binding Rossmann-like Domain"/>
    <property type="match status" value="1"/>
</dbReference>
<dbReference type="RefSeq" id="WP_090309550.1">
    <property type="nucleotide sequence ID" value="NZ_FNZE01000005.1"/>
</dbReference>
<dbReference type="PANTHER" id="PTHR30388">
    <property type="entry name" value="ALDEHYDE OXIDOREDUCTASE MOLYBDENUM COFACTOR ASSEMBLY PROTEIN"/>
    <property type="match status" value="1"/>
</dbReference>
<organism evidence="3 4">
    <name type="scientific">Pseudomonas linyingensis</name>
    <dbReference type="NCBI Taxonomy" id="915471"/>
    <lineage>
        <taxon>Bacteria</taxon>
        <taxon>Pseudomonadati</taxon>
        <taxon>Pseudomonadota</taxon>
        <taxon>Gammaproteobacteria</taxon>
        <taxon>Pseudomonadales</taxon>
        <taxon>Pseudomonadaceae</taxon>
        <taxon>Pseudomonas</taxon>
    </lineage>
</organism>
<accession>A0A1H6WIG3</accession>
<dbReference type="STRING" id="915471.SAMN05216201_105132"/>
<protein>
    <submittedName>
        <fullName evidence="3">Xanthine dehydrogenase accessory factor</fullName>
    </submittedName>
</protein>
<sequence length="327" mass="34807">MQHLDLQVVERALDWTRSGETVWLCTVLATFGSSPREPGSLLVARADGHHAGSLSGGCVEENFLERLQAGAFDRSVTLLRYGDPEGGAAGARVALPCGGTLKVLVERLPADAATLDQLEVMRATLCGQHHLIRQVQLTDGQVQFLDDDGLGPRVVERGDCESVQVRIGPAARLILAGISPVSVICAEFARTLGFEVIVCDPREERLAGFSLAGIAVQPVLPSLFIATGGCHTATAVVALTHDPRIDDLAMMEAVRTPAFYIGVMGSWQTSRARAERLRRSGGLGDADIARIHMPIGLALGSKTPAEIALAVMADVVRVLRGRPRDAL</sequence>
<feature type="domain" description="XdhC- CoxI" evidence="1">
    <location>
        <begin position="15"/>
        <end position="82"/>
    </location>
</feature>
<dbReference type="PANTHER" id="PTHR30388:SF4">
    <property type="entry name" value="MOLYBDENUM COFACTOR INSERTION CHAPERONE PAOD"/>
    <property type="match status" value="1"/>
</dbReference>
<dbReference type="OrthoDB" id="9815497at2"/>
<keyword evidence="4" id="KW-1185">Reference proteome</keyword>
<dbReference type="Proteomes" id="UP000242930">
    <property type="component" value="Unassembled WGS sequence"/>
</dbReference>
<evidence type="ECO:0000259" key="2">
    <source>
        <dbReference type="Pfam" id="PF13478"/>
    </source>
</evidence>
<evidence type="ECO:0000259" key="1">
    <source>
        <dbReference type="Pfam" id="PF02625"/>
    </source>
</evidence>
<dbReference type="InterPro" id="IPR052698">
    <property type="entry name" value="MoCofactor_Util/Proc"/>
</dbReference>
<feature type="domain" description="XdhC Rossmann" evidence="2">
    <location>
        <begin position="173"/>
        <end position="315"/>
    </location>
</feature>
<dbReference type="InterPro" id="IPR003777">
    <property type="entry name" value="XdhC_CoxI"/>
</dbReference>
<proteinExistence type="predicted"/>
<dbReference type="EMBL" id="FNZE01000005">
    <property type="protein sequence ID" value="SEJ16718.1"/>
    <property type="molecule type" value="Genomic_DNA"/>
</dbReference>
<evidence type="ECO:0000313" key="4">
    <source>
        <dbReference type="Proteomes" id="UP000242930"/>
    </source>
</evidence>
<dbReference type="Pfam" id="PF02625">
    <property type="entry name" value="XdhC_CoxI"/>
    <property type="match status" value="1"/>
</dbReference>
<reference evidence="4" key="1">
    <citation type="submission" date="2016-10" db="EMBL/GenBank/DDBJ databases">
        <authorList>
            <person name="Varghese N."/>
            <person name="Submissions S."/>
        </authorList>
    </citation>
    <scope>NUCLEOTIDE SEQUENCE [LARGE SCALE GENOMIC DNA]</scope>
    <source>
        <strain evidence="4">LMG 25967</strain>
    </source>
</reference>
<dbReference type="InterPro" id="IPR027051">
    <property type="entry name" value="XdhC_Rossmann_dom"/>
</dbReference>
<gene>
    <name evidence="3" type="ORF">SAMN05216201_105132</name>
</gene>
<dbReference type="AlphaFoldDB" id="A0A1H6WIG3"/>
<dbReference type="Pfam" id="PF13478">
    <property type="entry name" value="XdhC_C"/>
    <property type="match status" value="1"/>
</dbReference>
<evidence type="ECO:0000313" key="3">
    <source>
        <dbReference type="EMBL" id="SEJ16718.1"/>
    </source>
</evidence>
<name>A0A1H6WIG3_9PSED</name>